<dbReference type="InterPro" id="IPR004562">
    <property type="entry name" value="LipoylTrfase_LipoateP_Ligase"/>
</dbReference>
<dbReference type="NCBIfam" id="TIGR00545">
    <property type="entry name" value="lipoyltrans"/>
    <property type="match status" value="1"/>
</dbReference>
<dbReference type="Gene3D" id="3.30.390.50">
    <property type="entry name" value="CO dehydrogenase flavoprotein, C-terminal domain"/>
    <property type="match status" value="1"/>
</dbReference>
<dbReference type="GeneID" id="303559370"/>
<dbReference type="GO" id="GO:0005737">
    <property type="term" value="C:cytoplasm"/>
    <property type="evidence" value="ECO:0007669"/>
    <property type="project" value="TreeGrafter"/>
</dbReference>
<evidence type="ECO:0000313" key="11">
    <source>
        <dbReference type="Proteomes" id="UP000280586"/>
    </source>
</evidence>
<reference evidence="9 11" key="1">
    <citation type="submission" date="2017-09" db="EMBL/GenBank/DDBJ databases">
        <authorList>
            <person name="Thomas P."/>
            <person name="Seyboldt C."/>
        </authorList>
    </citation>
    <scope>NUCLEOTIDE SEQUENCE [LARGE SCALE GENOMIC DNA]</scope>
    <source>
        <strain evidence="9 11">DSM 7534</strain>
    </source>
</reference>
<feature type="domain" description="BPL/LPL catalytic" evidence="8">
    <location>
        <begin position="29"/>
        <end position="212"/>
    </location>
</feature>
<dbReference type="AlphaFoldDB" id="A0A9N7JJI4"/>
<proteinExistence type="predicted"/>
<accession>A0A9N7JJI4</accession>
<dbReference type="Proteomes" id="UP000280586">
    <property type="component" value="Chromosome"/>
</dbReference>
<dbReference type="EMBL" id="CP023671">
    <property type="protein sequence ID" value="AYE33245.1"/>
    <property type="molecule type" value="Genomic_DNA"/>
</dbReference>
<dbReference type="CDD" id="cd16443">
    <property type="entry name" value="LplA"/>
    <property type="match status" value="1"/>
</dbReference>
<dbReference type="GO" id="GO:0017118">
    <property type="term" value="F:lipoyltransferase activity"/>
    <property type="evidence" value="ECO:0007669"/>
    <property type="project" value="TreeGrafter"/>
</dbReference>
<evidence type="ECO:0000313" key="9">
    <source>
        <dbReference type="EMBL" id="AYE33245.1"/>
    </source>
</evidence>
<protein>
    <recommendedName>
        <fullName evidence="3">lipoate--protein ligase</fullName>
        <ecNumber evidence="3">6.3.1.20</ecNumber>
    </recommendedName>
</protein>
<dbReference type="GO" id="GO:0016979">
    <property type="term" value="F:lipoate-protein ligase activity"/>
    <property type="evidence" value="ECO:0007669"/>
    <property type="project" value="UniProtKB-EC"/>
</dbReference>
<dbReference type="Gene3D" id="3.30.930.10">
    <property type="entry name" value="Bira Bifunctional Protein, Domain 2"/>
    <property type="match status" value="1"/>
</dbReference>
<gene>
    <name evidence="9" type="ORF">CP523_01590</name>
    <name evidence="10" type="ORF">NH397_09900</name>
</gene>
<dbReference type="PANTHER" id="PTHR12561">
    <property type="entry name" value="LIPOATE-PROTEIN LIGASE"/>
    <property type="match status" value="1"/>
</dbReference>
<comment type="pathway">
    <text evidence="1">Protein modification; protein lipoylation via exogenous pathway; protein N(6)-(lipoyl)lysine from lipoate: step 2/2.</text>
</comment>
<evidence type="ECO:0000256" key="5">
    <source>
        <dbReference type="ARBA" id="ARBA00022741"/>
    </source>
</evidence>
<dbReference type="SUPFAM" id="SSF82649">
    <property type="entry name" value="SufE/NifU"/>
    <property type="match status" value="1"/>
</dbReference>
<comment type="pathway">
    <text evidence="2">Protein modification; protein lipoylation via exogenous pathway; protein N(6)-(lipoyl)lysine from lipoate: step 1/2.</text>
</comment>
<evidence type="ECO:0000256" key="1">
    <source>
        <dbReference type="ARBA" id="ARBA00005085"/>
    </source>
</evidence>
<dbReference type="InterPro" id="IPR045864">
    <property type="entry name" value="aa-tRNA-synth_II/BPL/LPL"/>
</dbReference>
<keyword evidence="4 9" id="KW-0436">Ligase</keyword>
<organism evidence="9 11">
    <name type="scientific">Clostridium septicum</name>
    <dbReference type="NCBI Taxonomy" id="1504"/>
    <lineage>
        <taxon>Bacteria</taxon>
        <taxon>Bacillati</taxon>
        <taxon>Bacillota</taxon>
        <taxon>Clostridia</taxon>
        <taxon>Eubacteriales</taxon>
        <taxon>Clostridiaceae</taxon>
        <taxon>Clostridium</taxon>
    </lineage>
</organism>
<evidence type="ECO:0000256" key="3">
    <source>
        <dbReference type="ARBA" id="ARBA00012367"/>
    </source>
</evidence>
<dbReference type="PANTHER" id="PTHR12561:SF3">
    <property type="entry name" value="LIPOYLTRANSFERASE 1, MITOCHONDRIAL"/>
    <property type="match status" value="1"/>
</dbReference>
<comment type="catalytic activity">
    <reaction evidence="7">
        <text>L-lysyl-[lipoyl-carrier protein] + (R)-lipoate + ATP = N(6)-[(R)-lipoyl]-L-lysyl-[lipoyl-carrier protein] + AMP + diphosphate + H(+)</text>
        <dbReference type="Rhea" id="RHEA:49288"/>
        <dbReference type="Rhea" id="RHEA-COMP:10500"/>
        <dbReference type="Rhea" id="RHEA-COMP:10502"/>
        <dbReference type="ChEBI" id="CHEBI:15378"/>
        <dbReference type="ChEBI" id="CHEBI:29969"/>
        <dbReference type="ChEBI" id="CHEBI:30616"/>
        <dbReference type="ChEBI" id="CHEBI:33019"/>
        <dbReference type="ChEBI" id="CHEBI:83088"/>
        <dbReference type="ChEBI" id="CHEBI:83099"/>
        <dbReference type="ChEBI" id="CHEBI:456215"/>
        <dbReference type="EC" id="6.3.1.20"/>
    </reaction>
</comment>
<dbReference type="SUPFAM" id="SSF55681">
    <property type="entry name" value="Class II aaRS and biotin synthetases"/>
    <property type="match status" value="1"/>
</dbReference>
<evidence type="ECO:0000256" key="7">
    <source>
        <dbReference type="ARBA" id="ARBA00048037"/>
    </source>
</evidence>
<dbReference type="Pfam" id="PF10437">
    <property type="entry name" value="Lip_prot_lig_C"/>
    <property type="match status" value="1"/>
</dbReference>
<evidence type="ECO:0000256" key="2">
    <source>
        <dbReference type="ARBA" id="ARBA00005124"/>
    </source>
</evidence>
<reference evidence="10" key="2">
    <citation type="submission" date="2022-06" db="EMBL/GenBank/DDBJ databases">
        <authorList>
            <person name="Holder M.E."/>
            <person name="Ajami N.J."/>
            <person name="Petrosino J.F."/>
        </authorList>
    </citation>
    <scope>NUCLEOTIDE SEQUENCE</scope>
    <source>
        <strain evidence="10">RMA 8861</strain>
    </source>
</reference>
<name>A0A9N7JJI4_CLOSE</name>
<dbReference type="GO" id="GO:0005524">
    <property type="term" value="F:ATP binding"/>
    <property type="evidence" value="ECO:0007669"/>
    <property type="project" value="UniProtKB-KW"/>
</dbReference>
<dbReference type="InterPro" id="IPR004143">
    <property type="entry name" value="BPL_LPL_catalytic"/>
</dbReference>
<dbReference type="InterPro" id="IPR019491">
    <property type="entry name" value="Lipoate_protein_ligase_C"/>
</dbReference>
<dbReference type="OrthoDB" id="9788148at2"/>
<keyword evidence="6" id="KW-0067">ATP-binding</keyword>
<dbReference type="Pfam" id="PF21948">
    <property type="entry name" value="LplA-B_cat"/>
    <property type="match status" value="1"/>
</dbReference>
<dbReference type="GO" id="GO:0009249">
    <property type="term" value="P:protein lipoylation"/>
    <property type="evidence" value="ECO:0007669"/>
    <property type="project" value="InterPro"/>
</dbReference>
<dbReference type="EC" id="6.3.1.20" evidence="3"/>
<dbReference type="PROSITE" id="PS51733">
    <property type="entry name" value="BPL_LPL_CATALYTIC"/>
    <property type="match status" value="1"/>
</dbReference>
<evidence type="ECO:0000313" key="10">
    <source>
        <dbReference type="EMBL" id="USR99818.1"/>
    </source>
</evidence>
<evidence type="ECO:0000256" key="6">
    <source>
        <dbReference type="ARBA" id="ARBA00022840"/>
    </source>
</evidence>
<dbReference type="Proteomes" id="UP001055437">
    <property type="component" value="Chromosome"/>
</dbReference>
<dbReference type="KEGG" id="csep:CP523_01590"/>
<evidence type="ECO:0000313" key="12">
    <source>
        <dbReference type="Proteomes" id="UP001055437"/>
    </source>
</evidence>
<keyword evidence="12" id="KW-1185">Reference proteome</keyword>
<dbReference type="RefSeq" id="WP_083089433.1">
    <property type="nucleotide sequence ID" value="NZ_CABMIZ010000010.1"/>
</dbReference>
<evidence type="ECO:0000256" key="4">
    <source>
        <dbReference type="ARBA" id="ARBA00022598"/>
    </source>
</evidence>
<keyword evidence="5" id="KW-0547">Nucleotide-binding</keyword>
<dbReference type="EMBL" id="CP099799">
    <property type="protein sequence ID" value="USR99818.1"/>
    <property type="molecule type" value="Genomic_DNA"/>
</dbReference>
<evidence type="ECO:0000259" key="8">
    <source>
        <dbReference type="PROSITE" id="PS51733"/>
    </source>
</evidence>
<sequence>MLKNIIVISKSTDPYCNLAMEEYIFNNIKKNEVIFYLWQNHKTVVIGRNQNPYIECDVDYIEGNGAKIARRMSGGGTVYHDLGNLNFTFVTSKENHNIEKQILVIRKAIEKFGLSVDKSGRNDLTINNKKFSGHAFYEDDNKMFHHGTIMIDVDKLELNNILKPSKIKLKSKGIDSVKSRVINLKECNNDITLNDVFKNLIESFKEVYGEVYSIRETIGKEVKGNLLEKYKNHKWVYGESPEFNVNLETPTDIGNIQILMDIKDNVVKKVRVYSDSLNQISFSDLEQLIVKQEFNRENILKTVYYFLESFK</sequence>